<sequence length="47" mass="4640">MLGIVGLEEASEVASAQSAMALNVDVLMAGTPPAGVMSIIARVAIAI</sequence>
<dbReference type="EMBL" id="BSPC01000027">
    <property type="protein sequence ID" value="GLS20247.1"/>
    <property type="molecule type" value="Genomic_DNA"/>
</dbReference>
<organism evidence="1 2">
    <name type="scientific">Labrys miyagiensis</name>
    <dbReference type="NCBI Taxonomy" id="346912"/>
    <lineage>
        <taxon>Bacteria</taxon>
        <taxon>Pseudomonadati</taxon>
        <taxon>Pseudomonadota</taxon>
        <taxon>Alphaproteobacteria</taxon>
        <taxon>Hyphomicrobiales</taxon>
        <taxon>Xanthobacteraceae</taxon>
        <taxon>Labrys</taxon>
    </lineage>
</organism>
<accession>A0ABQ6CPV2</accession>
<protein>
    <submittedName>
        <fullName evidence="1">Uncharacterized protein</fullName>
    </submittedName>
</protein>
<name>A0ABQ6CPV2_9HYPH</name>
<reference evidence="2" key="1">
    <citation type="journal article" date="2019" name="Int. J. Syst. Evol. Microbiol.">
        <title>The Global Catalogue of Microorganisms (GCM) 10K type strain sequencing project: providing services to taxonomists for standard genome sequencing and annotation.</title>
        <authorList>
            <consortium name="The Broad Institute Genomics Platform"/>
            <consortium name="The Broad Institute Genome Sequencing Center for Infectious Disease"/>
            <person name="Wu L."/>
            <person name="Ma J."/>
        </authorList>
    </citation>
    <scope>NUCLEOTIDE SEQUENCE [LARGE SCALE GENOMIC DNA]</scope>
    <source>
        <strain evidence="2">NBRC 101365</strain>
    </source>
</reference>
<proteinExistence type="predicted"/>
<evidence type="ECO:0000313" key="2">
    <source>
        <dbReference type="Proteomes" id="UP001156882"/>
    </source>
</evidence>
<dbReference type="Proteomes" id="UP001156882">
    <property type="component" value="Unassembled WGS sequence"/>
</dbReference>
<evidence type="ECO:0000313" key="1">
    <source>
        <dbReference type="EMBL" id="GLS20247.1"/>
    </source>
</evidence>
<gene>
    <name evidence="1" type="ORF">GCM10007874_32640</name>
</gene>
<keyword evidence="2" id="KW-1185">Reference proteome</keyword>
<comment type="caution">
    <text evidence="1">The sequence shown here is derived from an EMBL/GenBank/DDBJ whole genome shotgun (WGS) entry which is preliminary data.</text>
</comment>